<dbReference type="Gene3D" id="2.40.50.100">
    <property type="match status" value="1"/>
</dbReference>
<dbReference type="PANTHER" id="PTHR42781">
    <property type="entry name" value="SPERMIDINE/PUTRESCINE IMPORT ATP-BINDING PROTEIN POTA"/>
    <property type="match status" value="1"/>
</dbReference>
<dbReference type="AlphaFoldDB" id="H5URE7"/>
<protein>
    <submittedName>
        <fullName evidence="8">Molybdate ABC transporter ATP-binding protein</fullName>
    </submittedName>
</protein>
<dbReference type="GO" id="GO:0016887">
    <property type="term" value="F:ATP hydrolysis activity"/>
    <property type="evidence" value="ECO:0007669"/>
    <property type="project" value="InterPro"/>
</dbReference>
<dbReference type="InterPro" id="IPR008995">
    <property type="entry name" value="Mo/tungstate-bd_C_term_dom"/>
</dbReference>
<dbReference type="InterPro" id="IPR027417">
    <property type="entry name" value="P-loop_NTPase"/>
</dbReference>
<sequence length="353" mass="37146">MSWRGEFAPRDHVTSLTVAPGRTLALVGPNGAGKSTTFDLLTGLLRPTRGRLTVGETVLCDTDRGVDVPTHRRRIALLGQEPLLFPHLDVAANIAFGMRSRGVPRAESQTLAQEWAERVGVAEFARRRPHQLSGGQAARVALARALASEPRVLLLDEPFAALDVDVAPSMRRVVVRELERTQVPTILVTHDLLDVVALADHVAVIDGGRLVECAPTPQFLRAPTSAFGASLVGVDHVRGTVVEEGLLRSGAGLLVRGIGADVLPGSAAVAVWSPSAVALYPTAPLGSPRNVWRGVVVDLADRGGVVRVRVELGPGTTIAADLSPAAVADLALSPGGIVHAVVKAQEVHLHPAR</sequence>
<dbReference type="PROSITE" id="PS50893">
    <property type="entry name" value="ABC_TRANSPORTER_2"/>
    <property type="match status" value="1"/>
</dbReference>
<keyword evidence="1" id="KW-0813">Transport</keyword>
<dbReference type="Pfam" id="PF00005">
    <property type="entry name" value="ABC_tran"/>
    <property type="match status" value="1"/>
</dbReference>
<dbReference type="eggNOG" id="COG3842">
    <property type="taxonomic scope" value="Bacteria"/>
</dbReference>
<dbReference type="SUPFAM" id="SSF50331">
    <property type="entry name" value="MOP-like"/>
    <property type="match status" value="1"/>
</dbReference>
<dbReference type="InterPro" id="IPR003439">
    <property type="entry name" value="ABC_transporter-like_ATP-bd"/>
</dbReference>
<dbReference type="InterPro" id="IPR003593">
    <property type="entry name" value="AAA+_ATPase"/>
</dbReference>
<gene>
    <name evidence="8" type="primary">modC</name>
    <name evidence="8" type="ORF">MOPEL_071_00200</name>
</gene>
<evidence type="ECO:0000256" key="3">
    <source>
        <dbReference type="ARBA" id="ARBA00022741"/>
    </source>
</evidence>
<dbReference type="SUPFAM" id="SSF52540">
    <property type="entry name" value="P-loop containing nucleoside triphosphate hydrolases"/>
    <property type="match status" value="1"/>
</dbReference>
<accession>H5URE7</accession>
<evidence type="ECO:0000313" key="8">
    <source>
        <dbReference type="EMBL" id="GAB48305.1"/>
    </source>
</evidence>
<dbReference type="PROSITE" id="PS51866">
    <property type="entry name" value="MOP"/>
    <property type="match status" value="1"/>
</dbReference>
<evidence type="ECO:0000259" key="6">
    <source>
        <dbReference type="PROSITE" id="PS50893"/>
    </source>
</evidence>
<dbReference type="InterPro" id="IPR050093">
    <property type="entry name" value="ABC_SmlMolc_Importer"/>
</dbReference>
<reference evidence="8 9" key="1">
    <citation type="submission" date="2012-02" db="EMBL/GenBank/DDBJ databases">
        <title>Whole genome shotgun sequence of Mobilicoccus pelagius NBRC 104925.</title>
        <authorList>
            <person name="Yoshida Y."/>
            <person name="Hosoyama A."/>
            <person name="Tsuchikane K."/>
            <person name="Katsumata H."/>
            <person name="Yamazaki S."/>
            <person name="Fujita N."/>
        </authorList>
    </citation>
    <scope>NUCLEOTIDE SEQUENCE [LARGE SCALE GENOMIC DNA]</scope>
    <source>
        <strain evidence="8 9">NBRC 104925</strain>
    </source>
</reference>
<evidence type="ECO:0000256" key="4">
    <source>
        <dbReference type="ARBA" id="ARBA00022840"/>
    </source>
</evidence>
<dbReference type="PROSITE" id="PS00211">
    <property type="entry name" value="ABC_TRANSPORTER_1"/>
    <property type="match status" value="1"/>
</dbReference>
<dbReference type="STRING" id="1089455.MOPEL_071_00200"/>
<keyword evidence="2 5" id="KW-0500">Molybdenum</keyword>
<dbReference type="EMBL" id="BAFE01000051">
    <property type="protein sequence ID" value="GAB48305.1"/>
    <property type="molecule type" value="Genomic_DNA"/>
</dbReference>
<dbReference type="InterPro" id="IPR004606">
    <property type="entry name" value="Mop_domain"/>
</dbReference>
<feature type="domain" description="Mop" evidence="7">
    <location>
        <begin position="285"/>
        <end position="351"/>
    </location>
</feature>
<evidence type="ECO:0000256" key="1">
    <source>
        <dbReference type="ARBA" id="ARBA00022448"/>
    </source>
</evidence>
<keyword evidence="4 8" id="KW-0067">ATP-binding</keyword>
<dbReference type="Gene3D" id="3.40.50.300">
    <property type="entry name" value="P-loop containing nucleotide triphosphate hydrolases"/>
    <property type="match status" value="1"/>
</dbReference>
<dbReference type="Pfam" id="PF03459">
    <property type="entry name" value="TOBE"/>
    <property type="match status" value="1"/>
</dbReference>
<dbReference type="PANTHER" id="PTHR42781:SF4">
    <property type="entry name" value="SPERMIDINE_PUTRESCINE IMPORT ATP-BINDING PROTEIN POTA"/>
    <property type="match status" value="1"/>
</dbReference>
<dbReference type="InterPro" id="IPR017871">
    <property type="entry name" value="ABC_transporter-like_CS"/>
</dbReference>
<proteinExistence type="predicted"/>
<evidence type="ECO:0000256" key="2">
    <source>
        <dbReference type="ARBA" id="ARBA00022505"/>
    </source>
</evidence>
<evidence type="ECO:0000259" key="7">
    <source>
        <dbReference type="PROSITE" id="PS51866"/>
    </source>
</evidence>
<evidence type="ECO:0000256" key="5">
    <source>
        <dbReference type="PROSITE-ProRule" id="PRU01213"/>
    </source>
</evidence>
<dbReference type="GO" id="GO:0005524">
    <property type="term" value="F:ATP binding"/>
    <property type="evidence" value="ECO:0007669"/>
    <property type="project" value="UniProtKB-KW"/>
</dbReference>
<dbReference type="GO" id="GO:0015689">
    <property type="term" value="P:molybdate ion transport"/>
    <property type="evidence" value="ECO:0007669"/>
    <property type="project" value="InterPro"/>
</dbReference>
<evidence type="ECO:0000313" key="9">
    <source>
        <dbReference type="Proteomes" id="UP000004367"/>
    </source>
</evidence>
<organism evidence="8 9">
    <name type="scientific">Mobilicoccus pelagius NBRC 104925</name>
    <dbReference type="NCBI Taxonomy" id="1089455"/>
    <lineage>
        <taxon>Bacteria</taxon>
        <taxon>Bacillati</taxon>
        <taxon>Actinomycetota</taxon>
        <taxon>Actinomycetes</taxon>
        <taxon>Micrococcales</taxon>
        <taxon>Dermatophilaceae</taxon>
        <taxon>Mobilicoccus</taxon>
    </lineage>
</organism>
<keyword evidence="3" id="KW-0547">Nucleotide-binding</keyword>
<name>H5URE7_9MICO</name>
<feature type="domain" description="ABC transporter" evidence="6">
    <location>
        <begin position="3"/>
        <end position="232"/>
    </location>
</feature>
<dbReference type="Proteomes" id="UP000004367">
    <property type="component" value="Unassembled WGS sequence"/>
</dbReference>
<comment type="caution">
    <text evidence="8">The sequence shown here is derived from an EMBL/GenBank/DDBJ whole genome shotgun (WGS) entry which is preliminary data.</text>
</comment>
<dbReference type="SMART" id="SM00382">
    <property type="entry name" value="AAA"/>
    <property type="match status" value="1"/>
</dbReference>
<dbReference type="InterPro" id="IPR005116">
    <property type="entry name" value="Transp-assoc_OB_typ1"/>
</dbReference>
<keyword evidence="9" id="KW-1185">Reference proteome</keyword>